<feature type="region of interest" description="Disordered" evidence="1">
    <location>
        <begin position="45"/>
        <end position="77"/>
    </location>
</feature>
<organism evidence="2">
    <name type="scientific">Anguilla anguilla</name>
    <name type="common">European freshwater eel</name>
    <name type="synonym">Muraena anguilla</name>
    <dbReference type="NCBI Taxonomy" id="7936"/>
    <lineage>
        <taxon>Eukaryota</taxon>
        <taxon>Metazoa</taxon>
        <taxon>Chordata</taxon>
        <taxon>Craniata</taxon>
        <taxon>Vertebrata</taxon>
        <taxon>Euteleostomi</taxon>
        <taxon>Actinopterygii</taxon>
        <taxon>Neopterygii</taxon>
        <taxon>Teleostei</taxon>
        <taxon>Anguilliformes</taxon>
        <taxon>Anguillidae</taxon>
        <taxon>Anguilla</taxon>
    </lineage>
</organism>
<reference evidence="2" key="1">
    <citation type="submission" date="2014-11" db="EMBL/GenBank/DDBJ databases">
        <authorList>
            <person name="Amaro Gonzalez C."/>
        </authorList>
    </citation>
    <scope>NUCLEOTIDE SEQUENCE</scope>
</reference>
<dbReference type="EMBL" id="GBXM01091630">
    <property type="protein sequence ID" value="JAH16947.1"/>
    <property type="molecule type" value="Transcribed_RNA"/>
</dbReference>
<protein>
    <submittedName>
        <fullName evidence="2">Uncharacterized protein</fullName>
    </submittedName>
</protein>
<reference evidence="2" key="2">
    <citation type="journal article" date="2015" name="Fish Shellfish Immunol.">
        <title>Early steps in the European eel (Anguilla anguilla)-Vibrio vulnificus interaction in the gills: Role of the RtxA13 toxin.</title>
        <authorList>
            <person name="Callol A."/>
            <person name="Pajuelo D."/>
            <person name="Ebbesson L."/>
            <person name="Teles M."/>
            <person name="MacKenzie S."/>
            <person name="Amaro C."/>
        </authorList>
    </citation>
    <scope>NUCLEOTIDE SEQUENCE</scope>
</reference>
<evidence type="ECO:0000313" key="2">
    <source>
        <dbReference type="EMBL" id="JAH16947.1"/>
    </source>
</evidence>
<proteinExistence type="predicted"/>
<dbReference type="AlphaFoldDB" id="A0A0E9QKB3"/>
<feature type="compositionally biased region" description="Polar residues" evidence="1">
    <location>
        <begin position="61"/>
        <end position="77"/>
    </location>
</feature>
<name>A0A0E9QKB3_ANGAN</name>
<accession>A0A0E9QKB3</accession>
<sequence length="77" mass="8638">MVTDGTWKRTQITAHLHALALPNIICPLTLQHIVMDGEVRRRFKGEGEEISRNHAKVRPLQSHQSSTVRAPEGSKSN</sequence>
<evidence type="ECO:0000256" key="1">
    <source>
        <dbReference type="SAM" id="MobiDB-lite"/>
    </source>
</evidence>